<evidence type="ECO:0000313" key="4">
    <source>
        <dbReference type="Proteomes" id="UP000282322"/>
    </source>
</evidence>
<keyword evidence="4" id="KW-1185">Reference proteome</keyword>
<organism evidence="3 4">
    <name type="scientific">Halocatena pleomorpha</name>
    <dbReference type="NCBI Taxonomy" id="1785090"/>
    <lineage>
        <taxon>Archaea</taxon>
        <taxon>Methanobacteriati</taxon>
        <taxon>Methanobacteriota</taxon>
        <taxon>Stenosarchaea group</taxon>
        <taxon>Halobacteria</taxon>
        <taxon>Halobacteriales</taxon>
        <taxon>Natronomonadaceae</taxon>
        <taxon>Halocatena</taxon>
    </lineage>
</organism>
<dbReference type="OrthoDB" id="263876at2157"/>
<dbReference type="GO" id="GO:0034220">
    <property type="term" value="P:monoatomic ion transmembrane transport"/>
    <property type="evidence" value="ECO:0007669"/>
    <property type="project" value="UniProtKB-KW"/>
</dbReference>
<keyword evidence="3" id="KW-0813">Transport</keyword>
<dbReference type="Proteomes" id="UP000282322">
    <property type="component" value="Unassembled WGS sequence"/>
</dbReference>
<keyword evidence="1" id="KW-0472">Membrane</keyword>
<feature type="transmembrane region" description="Helical" evidence="1">
    <location>
        <begin position="134"/>
        <end position="157"/>
    </location>
</feature>
<comment type="caution">
    <text evidence="3">The sequence shown here is derived from an EMBL/GenBank/DDBJ whole genome shotgun (WGS) entry which is preliminary data.</text>
</comment>
<keyword evidence="3" id="KW-0406">Ion transport</keyword>
<proteinExistence type="predicted"/>
<evidence type="ECO:0000313" key="3">
    <source>
        <dbReference type="EMBL" id="RRJ29390.1"/>
    </source>
</evidence>
<dbReference type="SUPFAM" id="SSF81324">
    <property type="entry name" value="Voltage-gated potassium channels"/>
    <property type="match status" value="1"/>
</dbReference>
<dbReference type="Gene3D" id="1.10.287.70">
    <property type="match status" value="1"/>
</dbReference>
<keyword evidence="1" id="KW-0812">Transmembrane</keyword>
<feature type="transmembrane region" description="Helical" evidence="1">
    <location>
        <begin position="63"/>
        <end position="85"/>
    </location>
</feature>
<gene>
    <name evidence="3" type="ORF">EIK79_12135</name>
</gene>
<keyword evidence="3" id="KW-0407">Ion channel</keyword>
<dbReference type="RefSeq" id="WP_124955381.1">
    <property type="nucleotide sequence ID" value="NZ_RRCH01000028.1"/>
</dbReference>
<name>A0A3P3R9N4_9EURY</name>
<accession>A0A3P3R9N4</accession>
<dbReference type="Pfam" id="PF07885">
    <property type="entry name" value="Ion_trans_2"/>
    <property type="match status" value="1"/>
</dbReference>
<evidence type="ECO:0000259" key="2">
    <source>
        <dbReference type="Pfam" id="PF07885"/>
    </source>
</evidence>
<feature type="transmembrane region" description="Helical" evidence="1">
    <location>
        <begin position="105"/>
        <end position="122"/>
    </location>
</feature>
<reference evidence="3 4" key="1">
    <citation type="submission" date="2018-11" db="EMBL/GenBank/DDBJ databases">
        <title>Taxonoimc description of Halomarina strain SPP-AMP-1.</title>
        <authorList>
            <person name="Pal Y."/>
            <person name="Srinivasana K."/>
            <person name="Verma A."/>
            <person name="Kumar P."/>
        </authorList>
    </citation>
    <scope>NUCLEOTIDE SEQUENCE [LARGE SCALE GENOMIC DNA]</scope>
    <source>
        <strain evidence="3 4">SPP-AMP-1</strain>
    </source>
</reference>
<dbReference type="InterPro" id="IPR013099">
    <property type="entry name" value="K_chnl_dom"/>
</dbReference>
<feature type="domain" description="Potassium channel" evidence="2">
    <location>
        <begin position="82"/>
        <end position="154"/>
    </location>
</feature>
<feature type="transmembrane region" description="Helical" evidence="1">
    <location>
        <begin position="5"/>
        <end position="27"/>
    </location>
</feature>
<dbReference type="AlphaFoldDB" id="A0A3P3R9N4"/>
<evidence type="ECO:0000256" key="1">
    <source>
        <dbReference type="SAM" id="Phobius"/>
    </source>
</evidence>
<protein>
    <submittedName>
        <fullName evidence="3">Two pore domain potassium channel family protein</fullName>
    </submittedName>
</protein>
<dbReference type="EMBL" id="RRCH01000028">
    <property type="protein sequence ID" value="RRJ29390.1"/>
    <property type="molecule type" value="Genomic_DNA"/>
</dbReference>
<sequence>MTILYLVLGVLFLFVVITDFLWTTLWVEGGAGPLTSRLMVWTWGLVRRAGDRNSQLLTVSGPLILIFGLASWIVFLWAGWTLLFASAENVLIDTVDARRISWSELIYYTGYTIFTLGNGDFIPQDSLWQITTTLASATGMLFITLSVTYVLSVLGAVTQKRSFAANVSGLGTQSTELLGTSWDGSTFRGLETPLNTIATQLNTLTANHKAYPILHYFHSKRTTQAPTTSIATLDEALTLLQFGVAEQDRPDELRIMQVRSSIQNYLKIVGSTYVEPADRSPPPPEIATLREMGIPTVSDEEFTSSITELDERRRTLLGLIESDERQWPASDRT</sequence>
<keyword evidence="1" id="KW-1133">Transmembrane helix</keyword>